<dbReference type="Proteomes" id="UP000092462">
    <property type="component" value="Unassembled WGS sequence"/>
</dbReference>
<keyword evidence="4" id="KW-0677">Repeat</keyword>
<sequence length="179" mass="19888">MVQPILKGYHRRCFKCLNCNRTLDSTTHCDGPDKEIYCRGCYAQKFGARGYGHIGVSSLGLMEEELANSRPFANLDTTSIKAPEGEGCPRCGGMVFAAEQQLARGTMWHKRCYNCNECHRPLDSMLSCDGPDKEIHCRACYGKLFGPKGFGYGHTPTLVSTTGEAPVIAYLFLFELFKP</sequence>
<keyword evidence="2" id="KW-0517">Myogenesis</keyword>
<reference evidence="9" key="1">
    <citation type="submission" date="2022-08" db="UniProtKB">
        <authorList>
            <consortium name="EnsemblMetazoa"/>
        </authorList>
    </citation>
    <scope>IDENTIFICATION</scope>
    <source>
        <strain evidence="9">Israel</strain>
    </source>
</reference>
<accession>A0A1B0EWV4</accession>
<evidence type="ECO:0000313" key="10">
    <source>
        <dbReference type="Proteomes" id="UP000092462"/>
    </source>
</evidence>
<feature type="domain" description="LIM zinc-binding" evidence="8">
    <location>
        <begin position="86"/>
        <end position="147"/>
    </location>
</feature>
<dbReference type="GO" id="GO:0042805">
    <property type="term" value="F:actinin binding"/>
    <property type="evidence" value="ECO:0007669"/>
    <property type="project" value="TreeGrafter"/>
</dbReference>
<dbReference type="GO" id="GO:0005634">
    <property type="term" value="C:nucleus"/>
    <property type="evidence" value="ECO:0007669"/>
    <property type="project" value="UniProtKB-SubCell"/>
</dbReference>
<protein>
    <recommendedName>
        <fullName evidence="8">LIM zinc-binding domain-containing protein</fullName>
    </recommendedName>
</protein>
<dbReference type="VEuPathDB" id="VectorBase:PPAPM1_002625"/>
<evidence type="ECO:0000256" key="7">
    <source>
        <dbReference type="ARBA" id="ARBA00023242"/>
    </source>
</evidence>
<dbReference type="VEuPathDB" id="VectorBase:PPAI005615"/>
<keyword evidence="7" id="KW-0539">Nucleus</keyword>
<keyword evidence="10" id="KW-1185">Reference proteome</keyword>
<dbReference type="PROSITE" id="PS00478">
    <property type="entry name" value="LIM_DOMAIN_1"/>
    <property type="match status" value="1"/>
</dbReference>
<evidence type="ECO:0000256" key="3">
    <source>
        <dbReference type="ARBA" id="ARBA00022723"/>
    </source>
</evidence>
<evidence type="ECO:0000256" key="4">
    <source>
        <dbReference type="ARBA" id="ARBA00022737"/>
    </source>
</evidence>
<dbReference type="SUPFAM" id="SSF57716">
    <property type="entry name" value="Glucocorticoid receptor-like (DNA-binding domain)"/>
    <property type="match status" value="3"/>
</dbReference>
<evidence type="ECO:0000256" key="2">
    <source>
        <dbReference type="ARBA" id="ARBA00022541"/>
    </source>
</evidence>
<dbReference type="GO" id="GO:0060537">
    <property type="term" value="P:muscle tissue development"/>
    <property type="evidence" value="ECO:0007669"/>
    <property type="project" value="TreeGrafter"/>
</dbReference>
<dbReference type="CDD" id="cd09326">
    <property type="entry name" value="LIM_CRP_like"/>
    <property type="match status" value="1"/>
</dbReference>
<dbReference type="Pfam" id="PF00412">
    <property type="entry name" value="LIM"/>
    <property type="match status" value="2"/>
</dbReference>
<keyword evidence="5" id="KW-0862">Zinc</keyword>
<dbReference type="PANTHER" id="PTHR24215">
    <property type="entry name" value="RHO-GTPASE-ACTIVATING PROTEIN LRG1"/>
    <property type="match status" value="1"/>
</dbReference>
<dbReference type="GO" id="GO:0008307">
    <property type="term" value="F:structural constituent of muscle"/>
    <property type="evidence" value="ECO:0007669"/>
    <property type="project" value="TreeGrafter"/>
</dbReference>
<feature type="domain" description="LIM zinc-binding" evidence="8">
    <location>
        <begin position="1"/>
        <end position="48"/>
    </location>
</feature>
<comment type="subcellular location">
    <subcellularLocation>
        <location evidence="1">Nucleus</location>
    </subcellularLocation>
</comment>
<evidence type="ECO:0000313" key="9">
    <source>
        <dbReference type="EnsemblMetazoa" id="PPAI005615-PA"/>
    </source>
</evidence>
<organism evidence="9 10">
    <name type="scientific">Phlebotomus papatasi</name>
    <name type="common">Sandfly</name>
    <dbReference type="NCBI Taxonomy" id="29031"/>
    <lineage>
        <taxon>Eukaryota</taxon>
        <taxon>Metazoa</taxon>
        <taxon>Ecdysozoa</taxon>
        <taxon>Arthropoda</taxon>
        <taxon>Hexapoda</taxon>
        <taxon>Insecta</taxon>
        <taxon>Pterygota</taxon>
        <taxon>Neoptera</taxon>
        <taxon>Endopterygota</taxon>
        <taxon>Diptera</taxon>
        <taxon>Nematocera</taxon>
        <taxon>Psychodoidea</taxon>
        <taxon>Psychodidae</taxon>
        <taxon>Phlebotomus</taxon>
        <taxon>Phlebotomus</taxon>
    </lineage>
</organism>
<dbReference type="PROSITE" id="PS50023">
    <property type="entry name" value="LIM_DOMAIN_2"/>
    <property type="match status" value="2"/>
</dbReference>
<dbReference type="AlphaFoldDB" id="A0A1B0EWV4"/>
<evidence type="ECO:0000256" key="6">
    <source>
        <dbReference type="ARBA" id="ARBA00023038"/>
    </source>
</evidence>
<evidence type="ECO:0000256" key="1">
    <source>
        <dbReference type="ARBA" id="ARBA00004123"/>
    </source>
</evidence>
<keyword evidence="3" id="KW-0479">Metal-binding</keyword>
<dbReference type="PANTHER" id="PTHR24215:SF35">
    <property type="entry name" value="MUSCLE LIM PROTEIN MLP84B"/>
    <property type="match status" value="1"/>
</dbReference>
<dbReference type="GO" id="GO:0045214">
    <property type="term" value="P:sarcomere organization"/>
    <property type="evidence" value="ECO:0007669"/>
    <property type="project" value="TreeGrafter"/>
</dbReference>
<dbReference type="EMBL" id="AJVK01014108">
    <property type="status" value="NOT_ANNOTATED_CDS"/>
    <property type="molecule type" value="Genomic_DNA"/>
</dbReference>
<dbReference type="InterPro" id="IPR001781">
    <property type="entry name" value="Znf_LIM"/>
</dbReference>
<dbReference type="Gene3D" id="2.10.110.10">
    <property type="entry name" value="Cysteine Rich Protein"/>
    <property type="match status" value="2"/>
</dbReference>
<dbReference type="GO" id="GO:0007517">
    <property type="term" value="P:muscle organ development"/>
    <property type="evidence" value="ECO:0007669"/>
    <property type="project" value="UniProtKB-KW"/>
</dbReference>
<dbReference type="SMART" id="SM00132">
    <property type="entry name" value="LIM"/>
    <property type="match status" value="1"/>
</dbReference>
<evidence type="ECO:0000259" key="8">
    <source>
        <dbReference type="PROSITE" id="PS50023"/>
    </source>
</evidence>
<dbReference type="FunFam" id="2.10.110.10:FF:000001">
    <property type="entry name" value="Cysteine and glycine-rich protein 1"/>
    <property type="match status" value="2"/>
</dbReference>
<dbReference type="EnsemblMetazoa" id="PPAI005615-RA">
    <property type="protein sequence ID" value="PPAI005615-PA"/>
    <property type="gene ID" value="PPAI005615"/>
</dbReference>
<proteinExistence type="predicted"/>
<evidence type="ECO:0000256" key="5">
    <source>
        <dbReference type="ARBA" id="ARBA00022833"/>
    </source>
</evidence>
<keyword evidence="6" id="KW-0440">LIM domain</keyword>
<name>A0A1B0EWV4_PHLPP</name>
<dbReference type="GO" id="GO:0030018">
    <property type="term" value="C:Z disc"/>
    <property type="evidence" value="ECO:0007669"/>
    <property type="project" value="TreeGrafter"/>
</dbReference>
<dbReference type="GO" id="GO:0046872">
    <property type="term" value="F:metal ion binding"/>
    <property type="evidence" value="ECO:0007669"/>
    <property type="project" value="UniProtKB-KW"/>
</dbReference>